<dbReference type="PRINTS" id="PR00778">
    <property type="entry name" value="HTHARSR"/>
</dbReference>
<dbReference type="InterPro" id="IPR036390">
    <property type="entry name" value="WH_DNA-bd_sf"/>
</dbReference>
<name>A0A171DPS4_9ACTN</name>
<comment type="caution">
    <text evidence="5">The sequence shown here is derived from an EMBL/GenBank/DDBJ whole genome shotgun (WGS) entry which is preliminary data.</text>
</comment>
<dbReference type="GO" id="GO:0003677">
    <property type="term" value="F:DNA binding"/>
    <property type="evidence" value="ECO:0007669"/>
    <property type="project" value="UniProtKB-KW"/>
</dbReference>
<dbReference type="InterPro" id="IPR011991">
    <property type="entry name" value="ArsR-like_HTH"/>
</dbReference>
<keyword evidence="2" id="KW-0238">DNA-binding</keyword>
<dbReference type="PANTHER" id="PTHR43132">
    <property type="entry name" value="ARSENICAL RESISTANCE OPERON REPRESSOR ARSR-RELATED"/>
    <property type="match status" value="1"/>
</dbReference>
<dbReference type="InterPro" id="IPR051011">
    <property type="entry name" value="Metal_resp_trans_reg"/>
</dbReference>
<gene>
    <name evidence="5" type="ORF">PS9374_06746</name>
</gene>
<evidence type="ECO:0000256" key="2">
    <source>
        <dbReference type="ARBA" id="ARBA00023125"/>
    </source>
</evidence>
<dbReference type="PROSITE" id="PS50987">
    <property type="entry name" value="HTH_ARSR_2"/>
    <property type="match status" value="1"/>
</dbReference>
<dbReference type="PANTHER" id="PTHR43132:SF2">
    <property type="entry name" value="ARSENICAL RESISTANCE OPERON REPRESSOR ARSR-RELATED"/>
    <property type="match status" value="1"/>
</dbReference>
<protein>
    <submittedName>
        <fullName evidence="5">ArsR family transcriptional regulator</fullName>
    </submittedName>
</protein>
<dbReference type="SMART" id="SM00418">
    <property type="entry name" value="HTH_ARSR"/>
    <property type="match status" value="1"/>
</dbReference>
<dbReference type="SUPFAM" id="SSF46785">
    <property type="entry name" value="Winged helix' DNA-binding domain"/>
    <property type="match status" value="1"/>
</dbReference>
<proteinExistence type="predicted"/>
<dbReference type="Pfam" id="PF01022">
    <property type="entry name" value="HTH_5"/>
    <property type="match status" value="1"/>
</dbReference>
<dbReference type="Proteomes" id="UP000077701">
    <property type="component" value="Unassembled WGS sequence"/>
</dbReference>
<feature type="domain" description="HTH arsR-type" evidence="4">
    <location>
        <begin position="26"/>
        <end position="122"/>
    </location>
</feature>
<dbReference type="EMBL" id="BDCX01000021">
    <property type="protein sequence ID" value="GAT71055.1"/>
    <property type="molecule type" value="Genomic_DNA"/>
</dbReference>
<evidence type="ECO:0000313" key="5">
    <source>
        <dbReference type="EMBL" id="GAT71055.1"/>
    </source>
</evidence>
<evidence type="ECO:0000259" key="4">
    <source>
        <dbReference type="PROSITE" id="PS50987"/>
    </source>
</evidence>
<accession>A0A171DPS4</accession>
<dbReference type="InterPro" id="IPR036388">
    <property type="entry name" value="WH-like_DNA-bd_sf"/>
</dbReference>
<dbReference type="Gene3D" id="1.10.10.10">
    <property type="entry name" value="Winged helix-like DNA-binding domain superfamily/Winged helix DNA-binding domain"/>
    <property type="match status" value="1"/>
</dbReference>
<dbReference type="GO" id="GO:0003700">
    <property type="term" value="F:DNA-binding transcription factor activity"/>
    <property type="evidence" value="ECO:0007669"/>
    <property type="project" value="InterPro"/>
</dbReference>
<evidence type="ECO:0000256" key="3">
    <source>
        <dbReference type="ARBA" id="ARBA00023163"/>
    </source>
</evidence>
<dbReference type="CDD" id="cd00090">
    <property type="entry name" value="HTH_ARSR"/>
    <property type="match status" value="1"/>
</dbReference>
<sequence length="134" mass="14551">MGGKGLPLSSFIEYRRLTMNEDTEPVPRARAEEYASWFKALADATRIQLVSLLARRRAPMSVGEIVAASGVGQSTVSHHLKILAEVRFVLVERRGTTSLYRINEACVRCFPTAADVVMGAPAPAVPADEKDPAP</sequence>
<dbReference type="InterPro" id="IPR001845">
    <property type="entry name" value="HTH_ArsR_DNA-bd_dom"/>
</dbReference>
<dbReference type="NCBIfam" id="NF033788">
    <property type="entry name" value="HTH_metalloreg"/>
    <property type="match status" value="1"/>
</dbReference>
<reference evidence="6" key="2">
    <citation type="submission" date="2016-04" db="EMBL/GenBank/DDBJ databases">
        <title>Planomonospora sphaerica JCM9374 whole genome shotgun sequence.</title>
        <authorList>
            <person name="Suzuki T."/>
            <person name="Dohra H."/>
            <person name="Kodani S."/>
        </authorList>
    </citation>
    <scope>NUCLEOTIDE SEQUENCE [LARGE SCALE GENOMIC DNA]</scope>
    <source>
        <strain evidence="6">JCM 9374</strain>
    </source>
</reference>
<keyword evidence="1" id="KW-0805">Transcription regulation</keyword>
<organism evidence="5 6">
    <name type="scientific">Planomonospora sphaerica</name>
    <dbReference type="NCBI Taxonomy" id="161355"/>
    <lineage>
        <taxon>Bacteria</taxon>
        <taxon>Bacillati</taxon>
        <taxon>Actinomycetota</taxon>
        <taxon>Actinomycetes</taxon>
        <taxon>Streptosporangiales</taxon>
        <taxon>Streptosporangiaceae</taxon>
        <taxon>Planomonospora</taxon>
    </lineage>
</organism>
<dbReference type="STRING" id="161355.PS9374_06746"/>
<evidence type="ECO:0000313" key="6">
    <source>
        <dbReference type="Proteomes" id="UP000077701"/>
    </source>
</evidence>
<keyword evidence="6" id="KW-1185">Reference proteome</keyword>
<reference evidence="5 6" key="1">
    <citation type="journal article" date="2016" name="Genome Announc.">
        <title>Draft Genome Sequence of Planomonospora sphaerica JCM9374, a Rare Actinomycete.</title>
        <authorList>
            <person name="Dohra H."/>
            <person name="Suzuki T."/>
            <person name="Inoue Y."/>
            <person name="Kodani S."/>
        </authorList>
    </citation>
    <scope>NUCLEOTIDE SEQUENCE [LARGE SCALE GENOMIC DNA]</scope>
    <source>
        <strain evidence="5 6">JCM 9374</strain>
    </source>
</reference>
<dbReference type="AlphaFoldDB" id="A0A171DPS4"/>
<evidence type="ECO:0000256" key="1">
    <source>
        <dbReference type="ARBA" id="ARBA00023015"/>
    </source>
</evidence>
<keyword evidence="3" id="KW-0804">Transcription</keyword>